<comment type="caution">
    <text evidence="8">The sequence shown here is derived from an EMBL/GenBank/DDBJ whole genome shotgun (WGS) entry which is preliminary data.</text>
</comment>
<feature type="domain" description="Ig-like" evidence="7">
    <location>
        <begin position="704"/>
        <end position="792"/>
    </location>
</feature>
<dbReference type="STRING" id="84645.A0A498NSY8"/>
<feature type="compositionally biased region" description="Polar residues" evidence="6">
    <location>
        <begin position="16"/>
        <end position="25"/>
    </location>
</feature>
<dbReference type="SUPFAM" id="SSF48726">
    <property type="entry name" value="Immunoglobulin"/>
    <property type="match status" value="1"/>
</dbReference>
<dbReference type="Pfam" id="PF17919">
    <property type="entry name" value="RT_RNaseH_2"/>
    <property type="match status" value="1"/>
</dbReference>
<feature type="compositionally biased region" description="Basic and acidic residues" evidence="6">
    <location>
        <begin position="289"/>
        <end position="325"/>
    </location>
</feature>
<feature type="compositionally biased region" description="Basic and acidic residues" evidence="6">
    <location>
        <begin position="420"/>
        <end position="453"/>
    </location>
</feature>
<dbReference type="SMART" id="SM01174">
    <property type="entry name" value="DUF4205"/>
    <property type="match status" value="1"/>
</dbReference>
<dbReference type="GO" id="GO:0004843">
    <property type="term" value="F:cysteine-type deubiquitinase activity"/>
    <property type="evidence" value="ECO:0007669"/>
    <property type="project" value="UniProtKB-UniRule"/>
</dbReference>
<dbReference type="FunFam" id="2.60.40.10:FF:000425">
    <property type="entry name" value="Myosin light chain kinase"/>
    <property type="match status" value="1"/>
</dbReference>
<dbReference type="SMART" id="SM00409">
    <property type="entry name" value="IG"/>
    <property type="match status" value="1"/>
</dbReference>
<evidence type="ECO:0000313" key="8">
    <source>
        <dbReference type="EMBL" id="RXN34634.1"/>
    </source>
</evidence>
<dbReference type="Gene3D" id="2.60.40.10">
    <property type="entry name" value="Immunoglobulins"/>
    <property type="match status" value="1"/>
</dbReference>
<feature type="region of interest" description="Disordered" evidence="6">
    <location>
        <begin position="158"/>
        <end position="350"/>
    </location>
</feature>
<keyword evidence="5" id="KW-0645">Protease</keyword>
<dbReference type="PANTHER" id="PTHR12473">
    <property type="entry name" value="UBIQUITIN CARBOXYL-TERMINAL HYDROLASE MINDY-4-RELATED"/>
    <property type="match status" value="1"/>
</dbReference>
<gene>
    <name evidence="8" type="ORF">ROHU_035984</name>
</gene>
<evidence type="ECO:0007829" key="10">
    <source>
        <dbReference type="PeptideAtlas" id="A0A498NSY8"/>
    </source>
</evidence>
<feature type="compositionally biased region" description="Basic and acidic residues" evidence="6">
    <location>
        <begin position="592"/>
        <end position="608"/>
    </location>
</feature>
<evidence type="ECO:0000256" key="5">
    <source>
        <dbReference type="RuleBase" id="RU367088"/>
    </source>
</evidence>
<feature type="compositionally biased region" description="Basic and acidic residues" evidence="6">
    <location>
        <begin position="509"/>
        <end position="534"/>
    </location>
</feature>
<dbReference type="InterPro" id="IPR007110">
    <property type="entry name" value="Ig-like_dom"/>
</dbReference>
<feature type="compositionally biased region" description="Basic and acidic residues" evidence="6">
    <location>
        <begin position="616"/>
        <end position="631"/>
    </location>
</feature>
<name>A0A498NSY8_LABRO</name>
<organism evidence="8 9">
    <name type="scientific">Labeo rohita</name>
    <name type="common">Indian major carp</name>
    <name type="synonym">Cyprinus rohita</name>
    <dbReference type="NCBI Taxonomy" id="84645"/>
    <lineage>
        <taxon>Eukaryota</taxon>
        <taxon>Metazoa</taxon>
        <taxon>Chordata</taxon>
        <taxon>Craniata</taxon>
        <taxon>Vertebrata</taxon>
        <taxon>Euteleostomi</taxon>
        <taxon>Actinopterygii</taxon>
        <taxon>Neopterygii</taxon>
        <taxon>Teleostei</taxon>
        <taxon>Ostariophysi</taxon>
        <taxon>Cypriniformes</taxon>
        <taxon>Cyprinidae</taxon>
        <taxon>Labeoninae</taxon>
        <taxon>Labeonini</taxon>
        <taxon>Labeo</taxon>
    </lineage>
</organism>
<keyword evidence="5" id="KW-0833">Ubl conjugation pathway</keyword>
<dbReference type="PANTHER" id="PTHR12473:SF8">
    <property type="entry name" value="UBIQUITIN CARBOXYL-TERMINAL HYDROLASE MINDY-4-RELATED"/>
    <property type="match status" value="1"/>
</dbReference>
<evidence type="ECO:0000256" key="4">
    <source>
        <dbReference type="ARBA" id="ARBA00023319"/>
    </source>
</evidence>
<dbReference type="InterPro" id="IPR025257">
    <property type="entry name" value="MINDY-3/4_CD"/>
</dbReference>
<evidence type="ECO:0000256" key="1">
    <source>
        <dbReference type="ARBA" id="ARBA00004496"/>
    </source>
</evidence>
<evidence type="ECO:0000256" key="3">
    <source>
        <dbReference type="ARBA" id="ARBA00022490"/>
    </source>
</evidence>
<dbReference type="InterPro" id="IPR039785">
    <property type="entry name" value="MINY3/4"/>
</dbReference>
<dbReference type="InterPro" id="IPR041577">
    <property type="entry name" value="RT_RNaseH_2"/>
</dbReference>
<evidence type="ECO:0000259" key="7">
    <source>
        <dbReference type="PROSITE" id="PS50835"/>
    </source>
</evidence>
<comment type="function">
    <text evidence="5">Hydrolase that can remove 'Lys-48'-linked conjugated ubiquitin from proteins.</text>
</comment>
<dbReference type="SUPFAM" id="SSF56672">
    <property type="entry name" value="DNA/RNA polymerases"/>
    <property type="match status" value="1"/>
</dbReference>
<dbReference type="EC" id="3.4.19.12" evidence="5"/>
<feature type="compositionally biased region" description="Basic and acidic residues" evidence="6">
    <location>
        <begin position="336"/>
        <end position="350"/>
    </location>
</feature>
<dbReference type="InterPro" id="IPR013783">
    <property type="entry name" value="Ig-like_fold"/>
</dbReference>
<comment type="similarity">
    <text evidence="2 5">Belongs to the MINDY deubiquitinase family. FAM188 subfamily.</text>
</comment>
<dbReference type="InterPro" id="IPR036179">
    <property type="entry name" value="Ig-like_dom_sf"/>
</dbReference>
<feature type="region of interest" description="Disordered" evidence="6">
    <location>
        <begin position="408"/>
        <end position="473"/>
    </location>
</feature>
<feature type="compositionally biased region" description="Basic and acidic residues" evidence="6">
    <location>
        <begin position="226"/>
        <end position="266"/>
    </location>
</feature>
<feature type="region of interest" description="Disordered" evidence="6">
    <location>
        <begin position="592"/>
        <end position="631"/>
    </location>
</feature>
<feature type="compositionally biased region" description="Basic and acidic residues" evidence="6">
    <location>
        <begin position="158"/>
        <end position="201"/>
    </location>
</feature>
<keyword evidence="9" id="KW-1185">Reference proteome</keyword>
<feature type="compositionally biased region" description="Basic and acidic residues" evidence="6">
    <location>
        <begin position="54"/>
        <end position="80"/>
    </location>
</feature>
<dbReference type="Pfam" id="PF07679">
    <property type="entry name" value="I-set"/>
    <property type="match status" value="1"/>
</dbReference>
<keyword evidence="3" id="KW-0963">Cytoplasm</keyword>
<feature type="region of interest" description="Disordered" evidence="6">
    <location>
        <begin position="509"/>
        <end position="546"/>
    </location>
</feature>
<accession>A0A498NSY8</accession>
<feature type="region of interest" description="Disordered" evidence="6">
    <location>
        <begin position="16"/>
        <end position="120"/>
    </location>
</feature>
<keyword evidence="10" id="KW-1267">Proteomics identification</keyword>
<dbReference type="GO" id="GO:1990380">
    <property type="term" value="F:K48-linked deubiquitinase activity"/>
    <property type="evidence" value="ECO:0007669"/>
    <property type="project" value="UniProtKB-UniRule"/>
</dbReference>
<keyword evidence="5" id="KW-0378">Hydrolase</keyword>
<comment type="catalytic activity">
    <reaction evidence="5">
        <text>Thiol-dependent hydrolysis of ester, thioester, amide, peptide and isopeptide bonds formed by the C-terminal Gly of ubiquitin (a 76-residue protein attached to proteins as an intracellular targeting signal).</text>
        <dbReference type="EC" id="3.4.19.12"/>
    </reaction>
</comment>
<dbReference type="InterPro" id="IPR003599">
    <property type="entry name" value="Ig_sub"/>
</dbReference>
<evidence type="ECO:0000256" key="6">
    <source>
        <dbReference type="SAM" id="MobiDB-lite"/>
    </source>
</evidence>
<feature type="region of interest" description="Disordered" evidence="6">
    <location>
        <begin position="673"/>
        <end position="705"/>
    </location>
</feature>
<reference evidence="8 9" key="1">
    <citation type="submission" date="2018-03" db="EMBL/GenBank/DDBJ databases">
        <title>Draft genome sequence of Rohu Carp (Labeo rohita).</title>
        <authorList>
            <person name="Das P."/>
            <person name="Kushwaha B."/>
            <person name="Joshi C.G."/>
            <person name="Kumar D."/>
            <person name="Nagpure N.S."/>
            <person name="Sahoo L."/>
            <person name="Das S.P."/>
            <person name="Bit A."/>
            <person name="Patnaik S."/>
            <person name="Meher P.K."/>
            <person name="Jayasankar P."/>
            <person name="Koringa P.G."/>
            <person name="Patel N.V."/>
            <person name="Hinsu A.T."/>
            <person name="Kumar R."/>
            <person name="Pandey M."/>
            <person name="Agarwal S."/>
            <person name="Srivastava S."/>
            <person name="Singh M."/>
            <person name="Iquebal M.A."/>
            <person name="Jaiswal S."/>
            <person name="Angadi U.B."/>
            <person name="Kumar N."/>
            <person name="Raza M."/>
            <person name="Shah T.M."/>
            <person name="Rai A."/>
            <person name="Jena J.K."/>
        </authorList>
    </citation>
    <scope>NUCLEOTIDE SEQUENCE [LARGE SCALE GENOMIC DNA]</scope>
    <source>
        <strain evidence="8">DASCIFA01</strain>
        <tissue evidence="8">Testis</tissue>
    </source>
</reference>
<comment type="subcellular location">
    <subcellularLocation>
        <location evidence="1">Cytoplasm</location>
    </subcellularLocation>
</comment>
<keyword evidence="5" id="KW-0788">Thiol protease</keyword>
<evidence type="ECO:0000256" key="2">
    <source>
        <dbReference type="ARBA" id="ARBA00011074"/>
    </source>
</evidence>
<dbReference type="GO" id="GO:0005737">
    <property type="term" value="C:cytoplasm"/>
    <property type="evidence" value="ECO:0007669"/>
    <property type="project" value="UniProtKB-SubCell"/>
</dbReference>
<feature type="compositionally biased region" description="Basic and acidic residues" evidence="6">
    <location>
        <begin position="102"/>
        <end position="112"/>
    </location>
</feature>
<dbReference type="EMBL" id="QBIY01011171">
    <property type="protein sequence ID" value="RXN34634.1"/>
    <property type="molecule type" value="Genomic_DNA"/>
</dbReference>
<dbReference type="InterPro" id="IPR013098">
    <property type="entry name" value="Ig_I-set"/>
</dbReference>
<keyword evidence="4" id="KW-0393">Immunoglobulin domain</keyword>
<feature type="compositionally biased region" description="Basic and acidic residues" evidence="6">
    <location>
        <begin position="27"/>
        <end position="45"/>
    </location>
</feature>
<dbReference type="PROSITE" id="PS50835">
    <property type="entry name" value="IG_LIKE"/>
    <property type="match status" value="1"/>
</dbReference>
<proteinExistence type="evidence at protein level"/>
<protein>
    <recommendedName>
        <fullName evidence="5">Ubiquitin carboxyl-terminal hydrolase MINDY</fullName>
        <ecNumber evidence="5">3.4.19.12</ecNumber>
    </recommendedName>
</protein>
<dbReference type="Pfam" id="PF13898">
    <property type="entry name" value="MINDY-3_4_CD"/>
    <property type="match status" value="1"/>
</dbReference>
<dbReference type="InterPro" id="IPR043502">
    <property type="entry name" value="DNA/RNA_pol_sf"/>
</dbReference>
<dbReference type="Proteomes" id="UP000290572">
    <property type="component" value="Unassembled WGS sequence"/>
</dbReference>
<dbReference type="GO" id="GO:0071108">
    <property type="term" value="P:protein K48-linked deubiquitination"/>
    <property type="evidence" value="ECO:0007669"/>
    <property type="project" value="InterPro"/>
</dbReference>
<sequence length="1303" mass="149704">MTEVMSMADVSTDMTHINSTKNTNDIADAHDTENTINDENHKEETCDVSMSEEVEMKSVADKPKKTELPEKKEPKQETKTTGRTRKREKVSKTNEENITQVENDKEADESHDITNTSDVALKQEIKELLASSDEEEEVKPTKIEKTYVPKITGSVKGKFAEMEKQRQEEERKRTEEERKKRAAQEAIEKAKIQKELAKKAEEEGDDSLLVRVVPAKSQKQPGKIKINFEDLEKNREEELKKRTEEEKKKRYDENRRSFRESKRRSMVEQVDDESTPKEKEQVTPGKLRLTFEEQEKERQEQQRKQAEEEARRRLEEERKAFEEAKLGMAQDDEDTQDTKGEKEEIRPGKLRLSFEELERQRLEEEHKRVEEERKRRIEEEKKAFAEARKSMVINSDDDILLAMINSDGATPGKLTISFEDLERQRREEEQKRKEEEAKRRLEEEKRLFAEARKNMSPGLDQDNLTGYGDKEVQDDDETLVRTESQEAMHPGKLEINFEELLKMKEEAERKRKEEARRQKMEMEKKEFEQLRQEMGEDEINESSEVVSTEYEELTKLKRTGSIQAKTLKSKFEKIKQLTEEEIQKKIEEERARRKEIDEKIKEREAERCQEDEDEDKTTPAKAEDVPFRQKVDMRARFEQMAKAREEEQKRKIEEQKLQRMQFEQQEIDAALQKKREEEEEEEGSIINGSAAFEDEEDHARSGAPWFKKPLKNQSVVDAEPVRFTVKITGEPKPEVTWWFEGELLPDSEDYQYIERGETYCLYLPETFPEDEGEYMCKAVNSRGTAASTCILTIENDIENEESLCDVSRTSMPELSLDKTPMDQKTATALKELIFGSSMACFTEEWKRQNFTFSDTPGLKYGIVQKKGGPCGVLAAVQACVLQKILFEESSDDSLDERLEVSDITRTKCLSQALADILWRAGNMKRATVAINTGRSLFTPVGRYKSDGVLEMVTYVTVETLDDLTLVLEQHVRQFEFGPFGCVLLTVSAILSRTIATIQSDMDVPSSTLIGAHGYCTQELVNLLLCGRAVSNVFDDEMKLDSGNGNFTLLKGIKMHCNIGLLSLFEHYNICKVGSHLKTPKFPIWVVCSESHFSVLFCPSEDLATDHSREEEFDLYYYDGLANQQEPIRLTVYPHSAAGAAQNDNADSDLIPPLELCIRTNLPSIQQAPKEWQQALQFCHSAPSSVRPIVAGLREVGVRTLFTYPGDVMKPVAATCSQHLIDQSKPVLFEPLYHLIGELGGSKDRKGARRPLSSAWTEACESKFQDLKVHLTTIPVLTYANFSLSFILEVDASQNGLGAVVVQE</sequence>
<dbReference type="GO" id="GO:0006508">
    <property type="term" value="P:proteolysis"/>
    <property type="evidence" value="ECO:0007669"/>
    <property type="project" value="UniProtKB-KW"/>
</dbReference>
<evidence type="ECO:0000313" key="9">
    <source>
        <dbReference type="Proteomes" id="UP000290572"/>
    </source>
</evidence>